<keyword evidence="3" id="KW-0548">Nucleotidyltransferase</keyword>
<organism evidence="3 4">
    <name type="scientific">Belliella calami</name>
    <dbReference type="NCBI Taxonomy" id="2923436"/>
    <lineage>
        <taxon>Bacteria</taxon>
        <taxon>Pseudomonadati</taxon>
        <taxon>Bacteroidota</taxon>
        <taxon>Cytophagia</taxon>
        <taxon>Cytophagales</taxon>
        <taxon>Cyclobacteriaceae</taxon>
        <taxon>Belliella</taxon>
    </lineage>
</organism>
<comment type="caution">
    <text evidence="3">The sequence shown here is derived from an EMBL/GenBank/DDBJ whole genome shotgun (WGS) entry which is preliminary data.</text>
</comment>
<feature type="transmembrane region" description="Helical" evidence="1">
    <location>
        <begin position="26"/>
        <end position="47"/>
    </location>
</feature>
<gene>
    <name evidence="3" type="ORF">MM236_12380</name>
</gene>
<dbReference type="InterPro" id="IPR000594">
    <property type="entry name" value="ThiF_NAD_FAD-bd"/>
</dbReference>
<keyword evidence="1" id="KW-1133">Transmembrane helix</keyword>
<dbReference type="SUPFAM" id="SSF69572">
    <property type="entry name" value="Activating enzymes of the ubiquitin-like proteins"/>
    <property type="match status" value="1"/>
</dbReference>
<keyword evidence="4" id="KW-1185">Reference proteome</keyword>
<dbReference type="Proteomes" id="UP001165488">
    <property type="component" value="Unassembled WGS sequence"/>
</dbReference>
<dbReference type="InterPro" id="IPR036873">
    <property type="entry name" value="Rhodanese-like_dom_sf"/>
</dbReference>
<dbReference type="PANTHER" id="PTHR10953">
    <property type="entry name" value="UBIQUITIN-ACTIVATING ENZYME E1"/>
    <property type="match status" value="1"/>
</dbReference>
<dbReference type="PROSITE" id="PS50206">
    <property type="entry name" value="RHODANESE_3"/>
    <property type="match status" value="1"/>
</dbReference>
<keyword evidence="1" id="KW-0812">Transmembrane</keyword>
<keyword evidence="3" id="KW-0808">Transferase</keyword>
<evidence type="ECO:0000313" key="3">
    <source>
        <dbReference type="EMBL" id="MCH7398792.1"/>
    </source>
</evidence>
<sequence>MDRFDRHYNLKGFGLKSQQKLQEAKVLVVGAGGLGCPILLYLASVGFGKIGIVDGDLVSESNLSRQVLFGQNDLGKNKAEAAVQILLGKYSDIELVSIPEYLNKENIIEHLNDYDLVVDGSDNFPTRYLVNDACVLLGKPLVFGALYQNEGQVAVFNTRGIQSVNYRDIYPIPPSAHEVPNCNEAGVLGVFPGIIGSMMASEAIKLVSGFGVILDGKMLYYNFLNHSEYKIELTKDPQSEISRPKSANDLIQMDYQDFCGLSSQLNWEDVIPLMNEFGDTVLVDLRQSHEEPELEDIPFIRVSMDQIHLENAELTRTNTILLFCQTGVRSMKASKLLQEKYPDKYIRSISGGINSFDLNL</sequence>
<reference evidence="3" key="1">
    <citation type="submission" date="2022-03" db="EMBL/GenBank/DDBJ databases">
        <title>De novo assembled genomes of Belliella spp. (Cyclobacteriaceae) strains.</title>
        <authorList>
            <person name="Szabo A."/>
            <person name="Korponai K."/>
            <person name="Felfoldi T."/>
        </authorList>
    </citation>
    <scope>NUCLEOTIDE SEQUENCE</scope>
    <source>
        <strain evidence="3">DSM 107340</strain>
    </source>
</reference>
<dbReference type="RefSeq" id="WP_241275293.1">
    <property type="nucleotide sequence ID" value="NZ_JAKZGS010000009.1"/>
</dbReference>
<keyword evidence="1" id="KW-0472">Membrane</keyword>
<name>A0ABS9UQ84_9BACT</name>
<dbReference type="EMBL" id="JAKZGS010000009">
    <property type="protein sequence ID" value="MCH7398792.1"/>
    <property type="molecule type" value="Genomic_DNA"/>
</dbReference>
<dbReference type="Gene3D" id="3.40.50.720">
    <property type="entry name" value="NAD(P)-binding Rossmann-like Domain"/>
    <property type="match status" value="1"/>
</dbReference>
<accession>A0ABS9UQ84</accession>
<dbReference type="PANTHER" id="PTHR10953:SF102">
    <property type="entry name" value="ADENYLYLTRANSFERASE AND SULFURTRANSFERASE MOCS3"/>
    <property type="match status" value="1"/>
</dbReference>
<evidence type="ECO:0000259" key="2">
    <source>
        <dbReference type="PROSITE" id="PS50206"/>
    </source>
</evidence>
<dbReference type="InterPro" id="IPR045886">
    <property type="entry name" value="ThiF/MoeB/HesA"/>
</dbReference>
<feature type="domain" description="Rhodanese" evidence="2">
    <location>
        <begin position="276"/>
        <end position="358"/>
    </location>
</feature>
<dbReference type="InterPro" id="IPR001763">
    <property type="entry name" value="Rhodanese-like_dom"/>
</dbReference>
<evidence type="ECO:0000313" key="4">
    <source>
        <dbReference type="Proteomes" id="UP001165488"/>
    </source>
</evidence>
<dbReference type="Pfam" id="PF00899">
    <property type="entry name" value="ThiF"/>
    <property type="match status" value="1"/>
</dbReference>
<dbReference type="GO" id="GO:0016779">
    <property type="term" value="F:nucleotidyltransferase activity"/>
    <property type="evidence" value="ECO:0007669"/>
    <property type="project" value="UniProtKB-KW"/>
</dbReference>
<protein>
    <submittedName>
        <fullName evidence="3">ThiF family adenylyltransferase</fullName>
    </submittedName>
</protein>
<dbReference type="Gene3D" id="3.40.250.10">
    <property type="entry name" value="Rhodanese-like domain"/>
    <property type="match status" value="1"/>
</dbReference>
<dbReference type="CDD" id="cd00757">
    <property type="entry name" value="ThiF_MoeB_HesA_family"/>
    <property type="match status" value="1"/>
</dbReference>
<dbReference type="InterPro" id="IPR035985">
    <property type="entry name" value="Ubiquitin-activating_enz"/>
</dbReference>
<evidence type="ECO:0000256" key="1">
    <source>
        <dbReference type="SAM" id="Phobius"/>
    </source>
</evidence>
<proteinExistence type="predicted"/>